<dbReference type="AlphaFoldDB" id="A0A9X1P633"/>
<protein>
    <submittedName>
        <fullName evidence="1">Uncharacterized protein</fullName>
    </submittedName>
</protein>
<dbReference type="Proteomes" id="UP001139700">
    <property type="component" value="Unassembled WGS sequence"/>
</dbReference>
<gene>
    <name evidence="1" type="ORF">LXM24_04925</name>
</gene>
<accession>A0A9X1P633</accession>
<organism evidence="1 2">
    <name type="scientific">Dyadobacter fanqingshengii</name>
    <dbReference type="NCBI Taxonomy" id="2906443"/>
    <lineage>
        <taxon>Bacteria</taxon>
        <taxon>Pseudomonadati</taxon>
        <taxon>Bacteroidota</taxon>
        <taxon>Cytophagia</taxon>
        <taxon>Cytophagales</taxon>
        <taxon>Spirosomataceae</taxon>
        <taxon>Dyadobacter</taxon>
    </lineage>
</organism>
<keyword evidence="2" id="KW-1185">Reference proteome</keyword>
<dbReference type="InterPro" id="IPR053865">
    <property type="entry name" value="DUF6934"/>
</dbReference>
<reference evidence="1" key="1">
    <citation type="submission" date="2021-12" db="EMBL/GenBank/DDBJ databases">
        <title>Novel species in genus Dyadobacter.</title>
        <authorList>
            <person name="Ma C."/>
        </authorList>
    </citation>
    <scope>NUCLEOTIDE SEQUENCE</scope>
    <source>
        <strain evidence="1">CY399</strain>
    </source>
</reference>
<dbReference type="EMBL" id="JAJTTA010000002">
    <property type="protein sequence ID" value="MCF0039421.1"/>
    <property type="molecule type" value="Genomic_DNA"/>
</dbReference>
<proteinExistence type="predicted"/>
<sequence>MQEDFYPFSLSHHKLRYEFVSVSTIKEIRKVVTLDLTTSANTYNLALLDTLDSGKLSDLVESNNNDLSKVLATIFQIIENFFRKCPKSLIAFRGSDERRQRLYRIVITRELSKIVKKFEVYGSIENQIFLFEPNIEYDFYLISKL</sequence>
<dbReference type="RefSeq" id="WP_234611881.1">
    <property type="nucleotide sequence ID" value="NZ_CP098806.1"/>
</dbReference>
<evidence type="ECO:0000313" key="1">
    <source>
        <dbReference type="EMBL" id="MCF0039421.1"/>
    </source>
</evidence>
<dbReference type="Pfam" id="PF22028">
    <property type="entry name" value="DUF6934"/>
    <property type="match status" value="1"/>
</dbReference>
<evidence type="ECO:0000313" key="2">
    <source>
        <dbReference type="Proteomes" id="UP001139700"/>
    </source>
</evidence>
<comment type="caution">
    <text evidence="1">The sequence shown here is derived from an EMBL/GenBank/DDBJ whole genome shotgun (WGS) entry which is preliminary data.</text>
</comment>
<name>A0A9X1P633_9BACT</name>